<dbReference type="PANTHER" id="PTHR38681:SF1">
    <property type="entry name" value="RETROVIRUS-RELATED POL POLYPROTEIN FROM TRANSPOSON 412-LIKE PROTEIN"/>
    <property type="match status" value="1"/>
</dbReference>
<gene>
    <name evidence="2" type="ORF">J437_LFUL016098</name>
</gene>
<proteinExistence type="predicted"/>
<dbReference type="EMBL" id="KZ308955">
    <property type="protein sequence ID" value="KAG8235837.1"/>
    <property type="molecule type" value="Genomic_DNA"/>
</dbReference>
<dbReference type="SUPFAM" id="SSF53098">
    <property type="entry name" value="Ribonuclease H-like"/>
    <property type="match status" value="1"/>
</dbReference>
<dbReference type="GO" id="GO:0015074">
    <property type="term" value="P:DNA integration"/>
    <property type="evidence" value="ECO:0007669"/>
    <property type="project" value="InterPro"/>
</dbReference>
<evidence type="ECO:0000259" key="1">
    <source>
        <dbReference type="PROSITE" id="PS50994"/>
    </source>
</evidence>
<dbReference type="InterPro" id="IPR036397">
    <property type="entry name" value="RNaseH_sf"/>
</dbReference>
<organism evidence="2 3">
    <name type="scientific">Ladona fulva</name>
    <name type="common">Scarce chaser dragonfly</name>
    <name type="synonym">Libellula fulva</name>
    <dbReference type="NCBI Taxonomy" id="123851"/>
    <lineage>
        <taxon>Eukaryota</taxon>
        <taxon>Metazoa</taxon>
        <taxon>Ecdysozoa</taxon>
        <taxon>Arthropoda</taxon>
        <taxon>Hexapoda</taxon>
        <taxon>Insecta</taxon>
        <taxon>Pterygota</taxon>
        <taxon>Palaeoptera</taxon>
        <taxon>Odonata</taxon>
        <taxon>Epiprocta</taxon>
        <taxon>Anisoptera</taxon>
        <taxon>Libelluloidea</taxon>
        <taxon>Libellulidae</taxon>
        <taxon>Ladona</taxon>
    </lineage>
</organism>
<dbReference type="PANTHER" id="PTHR38681">
    <property type="entry name" value="RETROVIRUS-RELATED POL POLYPROTEIN FROM TRANSPOSON 412-LIKE PROTEIN-RELATED"/>
    <property type="match status" value="1"/>
</dbReference>
<reference evidence="2" key="2">
    <citation type="submission" date="2017-10" db="EMBL/GenBank/DDBJ databases">
        <title>Ladona fulva Genome sequencing and assembly.</title>
        <authorList>
            <person name="Murali S."/>
            <person name="Richards S."/>
            <person name="Bandaranaike D."/>
            <person name="Bellair M."/>
            <person name="Blankenburg K."/>
            <person name="Chao H."/>
            <person name="Dinh H."/>
            <person name="Doddapaneni H."/>
            <person name="Dugan-Rocha S."/>
            <person name="Elkadiri S."/>
            <person name="Gnanaolivu R."/>
            <person name="Hernandez B."/>
            <person name="Skinner E."/>
            <person name="Javaid M."/>
            <person name="Lee S."/>
            <person name="Li M."/>
            <person name="Ming W."/>
            <person name="Munidasa M."/>
            <person name="Muniz J."/>
            <person name="Nguyen L."/>
            <person name="Hughes D."/>
            <person name="Osuji N."/>
            <person name="Pu L.-L."/>
            <person name="Puazo M."/>
            <person name="Qu C."/>
            <person name="Quiroz J."/>
            <person name="Raj R."/>
            <person name="Weissenberger G."/>
            <person name="Xin Y."/>
            <person name="Zou X."/>
            <person name="Han Y."/>
            <person name="Worley K."/>
            <person name="Muzny D."/>
            <person name="Gibbs R."/>
        </authorList>
    </citation>
    <scope>NUCLEOTIDE SEQUENCE</scope>
    <source>
        <strain evidence="2">Sampled in the wild</strain>
    </source>
</reference>
<dbReference type="Gene3D" id="3.30.420.10">
    <property type="entry name" value="Ribonuclease H-like superfamily/Ribonuclease H"/>
    <property type="match status" value="1"/>
</dbReference>
<reference evidence="2" key="1">
    <citation type="submission" date="2013-04" db="EMBL/GenBank/DDBJ databases">
        <authorList>
            <person name="Qu J."/>
            <person name="Murali S.C."/>
            <person name="Bandaranaike D."/>
            <person name="Bellair M."/>
            <person name="Blankenburg K."/>
            <person name="Chao H."/>
            <person name="Dinh H."/>
            <person name="Doddapaneni H."/>
            <person name="Downs B."/>
            <person name="Dugan-Rocha S."/>
            <person name="Elkadiri S."/>
            <person name="Gnanaolivu R.D."/>
            <person name="Hernandez B."/>
            <person name="Javaid M."/>
            <person name="Jayaseelan J.C."/>
            <person name="Lee S."/>
            <person name="Li M."/>
            <person name="Ming W."/>
            <person name="Munidasa M."/>
            <person name="Muniz J."/>
            <person name="Nguyen L."/>
            <person name="Ongeri F."/>
            <person name="Osuji N."/>
            <person name="Pu L.-L."/>
            <person name="Puazo M."/>
            <person name="Qu C."/>
            <person name="Quiroz J."/>
            <person name="Raj R."/>
            <person name="Weissenberger G."/>
            <person name="Xin Y."/>
            <person name="Zou X."/>
            <person name="Han Y."/>
            <person name="Richards S."/>
            <person name="Worley K."/>
            <person name="Muzny D."/>
            <person name="Gibbs R."/>
        </authorList>
    </citation>
    <scope>NUCLEOTIDE SEQUENCE</scope>
    <source>
        <strain evidence="2">Sampled in the wild</strain>
    </source>
</reference>
<feature type="domain" description="Integrase catalytic" evidence="1">
    <location>
        <begin position="1"/>
        <end position="114"/>
    </location>
</feature>
<dbReference type="GO" id="GO:0003676">
    <property type="term" value="F:nucleic acid binding"/>
    <property type="evidence" value="ECO:0007669"/>
    <property type="project" value="InterPro"/>
</dbReference>
<evidence type="ECO:0000313" key="3">
    <source>
        <dbReference type="Proteomes" id="UP000792457"/>
    </source>
</evidence>
<dbReference type="InterPro" id="IPR012337">
    <property type="entry name" value="RNaseH-like_sf"/>
</dbReference>
<dbReference type="PROSITE" id="PS50994">
    <property type="entry name" value="INTEGRASE"/>
    <property type="match status" value="1"/>
</dbReference>
<dbReference type="Proteomes" id="UP000792457">
    <property type="component" value="Unassembled WGS sequence"/>
</dbReference>
<dbReference type="AlphaFoldDB" id="A0A8K0P7C9"/>
<sequence>MSGWISRFGVPHRITTDQGRQFISTLFAELCQLLGSHPSKTCAYHPASNGLVERFHRHLKAALMCHEGVRWTEALPVILLGIRSAWRDDLGTTAATLLYGESLRLPGEFFTPGKSVPTSDFAAIIRHHFYPDVYVNVMYFYHQFQKFTRLKARIQML</sequence>
<accession>A0A8K0P7C9</accession>
<keyword evidence="3" id="KW-1185">Reference proteome</keyword>
<protein>
    <recommendedName>
        <fullName evidence="1">Integrase catalytic domain-containing protein</fullName>
    </recommendedName>
</protein>
<evidence type="ECO:0000313" key="2">
    <source>
        <dbReference type="EMBL" id="KAG8235837.1"/>
    </source>
</evidence>
<name>A0A8K0P7C9_LADFU</name>
<dbReference type="OrthoDB" id="775972at2759"/>
<comment type="caution">
    <text evidence="2">The sequence shown here is derived from an EMBL/GenBank/DDBJ whole genome shotgun (WGS) entry which is preliminary data.</text>
</comment>
<dbReference type="InterPro" id="IPR001584">
    <property type="entry name" value="Integrase_cat-core"/>
</dbReference>